<feature type="coiled-coil region" evidence="1">
    <location>
        <begin position="61"/>
        <end position="88"/>
    </location>
</feature>
<evidence type="ECO:0000313" key="3">
    <source>
        <dbReference type="EMBL" id="AUX44254.1"/>
    </source>
</evidence>
<gene>
    <name evidence="3" type="ORF">SOCE26_057180</name>
</gene>
<feature type="region of interest" description="Disordered" evidence="2">
    <location>
        <begin position="121"/>
        <end position="143"/>
    </location>
</feature>
<name>A0A2L0EY60_SORCE</name>
<evidence type="ECO:0000256" key="2">
    <source>
        <dbReference type="SAM" id="MobiDB-lite"/>
    </source>
</evidence>
<dbReference type="AlphaFoldDB" id="A0A2L0EY60"/>
<dbReference type="InterPro" id="IPR013783">
    <property type="entry name" value="Ig-like_fold"/>
</dbReference>
<accession>A0A2L0EY60</accession>
<organism evidence="3 4">
    <name type="scientific">Sorangium cellulosum</name>
    <name type="common">Polyangium cellulosum</name>
    <dbReference type="NCBI Taxonomy" id="56"/>
    <lineage>
        <taxon>Bacteria</taxon>
        <taxon>Pseudomonadati</taxon>
        <taxon>Myxococcota</taxon>
        <taxon>Polyangia</taxon>
        <taxon>Polyangiales</taxon>
        <taxon>Polyangiaceae</taxon>
        <taxon>Sorangium</taxon>
    </lineage>
</organism>
<dbReference type="EMBL" id="CP012673">
    <property type="protein sequence ID" value="AUX44254.1"/>
    <property type="molecule type" value="Genomic_DNA"/>
</dbReference>
<evidence type="ECO:0000256" key="1">
    <source>
        <dbReference type="SAM" id="Coils"/>
    </source>
</evidence>
<proteinExistence type="predicted"/>
<dbReference type="Gene3D" id="2.60.40.10">
    <property type="entry name" value="Immunoglobulins"/>
    <property type="match status" value="1"/>
</dbReference>
<evidence type="ECO:0000313" key="4">
    <source>
        <dbReference type="Proteomes" id="UP000238348"/>
    </source>
</evidence>
<reference evidence="3 4" key="1">
    <citation type="submission" date="2015-09" db="EMBL/GenBank/DDBJ databases">
        <title>Sorangium comparison.</title>
        <authorList>
            <person name="Zaburannyi N."/>
            <person name="Bunk B."/>
            <person name="Overmann J."/>
            <person name="Mueller R."/>
        </authorList>
    </citation>
    <scope>NUCLEOTIDE SEQUENCE [LARGE SCALE GENOMIC DNA]</scope>
    <source>
        <strain evidence="3 4">So ce26</strain>
    </source>
</reference>
<dbReference type="RefSeq" id="WP_104982808.1">
    <property type="nucleotide sequence ID" value="NZ_CP012673.1"/>
</dbReference>
<keyword evidence="1" id="KW-0175">Coiled coil</keyword>
<dbReference type="Proteomes" id="UP000238348">
    <property type="component" value="Chromosome"/>
</dbReference>
<sequence>MTDWLPRELEELDLWLKNFEAVARSYRGLYGLDDRALGRIAGAREQLGLLSGRLRQSEGAAAEARGAAERAMAELVDAERSRADAGKELAAALDARRAASAEAARAVRPVVDLLQRRRQARAGAASSRRASGTSSPALSSSGRISSSSIRLAAPAELAATAHPNRVNHLSWRGTGEPGARYLIEASVGKLYRGSPVPPESAGYRLVATVSDETTYQHAVGQAAPGVHVKYRVRVARDSLTSDYSAEVTVACK</sequence>
<protein>
    <submittedName>
        <fullName evidence="3">Uncharacterized protein</fullName>
    </submittedName>
</protein>